<evidence type="ECO:0000313" key="2">
    <source>
        <dbReference type="EMBL" id="GIY51477.1"/>
    </source>
</evidence>
<dbReference type="AlphaFoldDB" id="A0AAV4U194"/>
<feature type="compositionally biased region" description="Basic and acidic residues" evidence="1">
    <location>
        <begin position="185"/>
        <end position="201"/>
    </location>
</feature>
<gene>
    <name evidence="2" type="ORF">CDAR_394511</name>
</gene>
<evidence type="ECO:0000256" key="1">
    <source>
        <dbReference type="SAM" id="MobiDB-lite"/>
    </source>
</evidence>
<reference evidence="2 3" key="1">
    <citation type="submission" date="2021-06" db="EMBL/GenBank/DDBJ databases">
        <title>Caerostris darwini draft genome.</title>
        <authorList>
            <person name="Kono N."/>
            <person name="Arakawa K."/>
        </authorList>
    </citation>
    <scope>NUCLEOTIDE SEQUENCE [LARGE SCALE GENOMIC DNA]</scope>
</reference>
<feature type="compositionally biased region" description="Basic and acidic residues" evidence="1">
    <location>
        <begin position="218"/>
        <end position="235"/>
    </location>
</feature>
<proteinExistence type="predicted"/>
<name>A0AAV4U194_9ARAC</name>
<protein>
    <submittedName>
        <fullName evidence="2">Uncharacterized protein</fullName>
    </submittedName>
</protein>
<organism evidence="2 3">
    <name type="scientific">Caerostris darwini</name>
    <dbReference type="NCBI Taxonomy" id="1538125"/>
    <lineage>
        <taxon>Eukaryota</taxon>
        <taxon>Metazoa</taxon>
        <taxon>Ecdysozoa</taxon>
        <taxon>Arthropoda</taxon>
        <taxon>Chelicerata</taxon>
        <taxon>Arachnida</taxon>
        <taxon>Araneae</taxon>
        <taxon>Araneomorphae</taxon>
        <taxon>Entelegynae</taxon>
        <taxon>Araneoidea</taxon>
        <taxon>Araneidae</taxon>
        <taxon>Caerostris</taxon>
    </lineage>
</organism>
<comment type="caution">
    <text evidence="2">The sequence shown here is derived from an EMBL/GenBank/DDBJ whole genome shotgun (WGS) entry which is preliminary data.</text>
</comment>
<feature type="region of interest" description="Disordered" evidence="1">
    <location>
        <begin position="88"/>
        <end position="251"/>
    </location>
</feature>
<accession>A0AAV4U194</accession>
<feature type="compositionally biased region" description="Basic residues" evidence="1">
    <location>
        <begin position="236"/>
        <end position="249"/>
    </location>
</feature>
<evidence type="ECO:0000313" key="3">
    <source>
        <dbReference type="Proteomes" id="UP001054837"/>
    </source>
</evidence>
<keyword evidence="3" id="KW-1185">Reference proteome</keyword>
<sequence length="413" mass="48112">MRLTEITLLGCTGPFNKFDNYPQLLLPKDMLVKILSKIYNFKHLHRLTGAEFYEIPCPWEGENEEHAPFSVDVPSSTDPTSHVTLFVAERTAEESKTKKQGRLQRSRLSKLKIKQHQKSEEREGNWQNTRKSNQRIKETEPEEGEQRERRLEDRRARYKRNRETETPEKRKIRLEKARFRMSQRTTRETLDQREKRLERQRAWNRRNIQTETGRKKRTDMTETEAQRESRLEDQRLRKRQRKKRRKQKLNVKADWKISVYGTGEEERRKQKRNNSVKEDWKVAVHAGQNPELLKLKKRACKDSKKNVKKSNEDVVPVEPTVAVKEEPIQSDPEPLASLDIGIEDIGDAVPVIIKEQPISFDPGSSADIVIKDEFVVYSENDTSADVPPATVPTSHVTLSVACLGSGQKPDSDQ</sequence>
<feature type="compositionally biased region" description="Basic residues" evidence="1">
    <location>
        <begin position="98"/>
        <end position="116"/>
    </location>
</feature>
<feature type="compositionally biased region" description="Basic and acidic residues" evidence="1">
    <location>
        <begin position="135"/>
        <end position="178"/>
    </location>
</feature>
<dbReference type="EMBL" id="BPLQ01010543">
    <property type="protein sequence ID" value="GIY51477.1"/>
    <property type="molecule type" value="Genomic_DNA"/>
</dbReference>
<dbReference type="Proteomes" id="UP001054837">
    <property type="component" value="Unassembled WGS sequence"/>
</dbReference>